<protein>
    <recommendedName>
        <fullName evidence="3">Reverse transcriptase domain-containing protein</fullName>
    </recommendedName>
</protein>
<evidence type="ECO:0000313" key="2">
    <source>
        <dbReference type="EMBL" id="GEU77081.1"/>
    </source>
</evidence>
<dbReference type="EMBL" id="BKCJ010007403">
    <property type="protein sequence ID" value="GEU77081.1"/>
    <property type="molecule type" value="Genomic_DNA"/>
</dbReference>
<evidence type="ECO:0008006" key="3">
    <source>
        <dbReference type="Google" id="ProtNLM"/>
    </source>
</evidence>
<feature type="compositionally biased region" description="Acidic residues" evidence="1">
    <location>
        <begin position="89"/>
        <end position="132"/>
    </location>
</feature>
<comment type="caution">
    <text evidence="2">The sequence shown here is derived from an EMBL/GenBank/DDBJ whole genome shotgun (WGS) entry which is preliminary data.</text>
</comment>
<name>A0A6L2MSU6_TANCI</name>
<reference evidence="2" key="1">
    <citation type="journal article" date="2019" name="Sci. Rep.">
        <title>Draft genome of Tanacetum cinerariifolium, the natural source of mosquito coil.</title>
        <authorList>
            <person name="Yamashiro T."/>
            <person name="Shiraishi A."/>
            <person name="Satake H."/>
            <person name="Nakayama K."/>
        </authorList>
    </citation>
    <scope>NUCLEOTIDE SEQUENCE</scope>
</reference>
<feature type="region of interest" description="Disordered" evidence="1">
    <location>
        <begin position="67"/>
        <end position="136"/>
    </location>
</feature>
<gene>
    <name evidence="2" type="ORF">Tci_049059</name>
</gene>
<accession>A0A6L2MSU6</accession>
<evidence type="ECO:0000256" key="1">
    <source>
        <dbReference type="SAM" id="MobiDB-lite"/>
    </source>
</evidence>
<organism evidence="2">
    <name type="scientific">Tanacetum cinerariifolium</name>
    <name type="common">Dalmatian daisy</name>
    <name type="synonym">Chrysanthemum cinerariifolium</name>
    <dbReference type="NCBI Taxonomy" id="118510"/>
    <lineage>
        <taxon>Eukaryota</taxon>
        <taxon>Viridiplantae</taxon>
        <taxon>Streptophyta</taxon>
        <taxon>Embryophyta</taxon>
        <taxon>Tracheophyta</taxon>
        <taxon>Spermatophyta</taxon>
        <taxon>Magnoliopsida</taxon>
        <taxon>eudicotyledons</taxon>
        <taxon>Gunneridae</taxon>
        <taxon>Pentapetalae</taxon>
        <taxon>asterids</taxon>
        <taxon>campanulids</taxon>
        <taxon>Asterales</taxon>
        <taxon>Asteraceae</taxon>
        <taxon>Asteroideae</taxon>
        <taxon>Anthemideae</taxon>
        <taxon>Anthemidinae</taxon>
        <taxon>Tanacetum</taxon>
    </lineage>
</organism>
<sequence length="774" mass="87343">MNNLAPSGRGLTLYQDYGNLYAMTGRKAYLLEDKQIPSVWVFDEVSFYTLFQGTIKTVDPYEEAARQALEQASPPLSPAHIADAYPKEDPEEDHVDDPADGGDEDDESSRDDADDEDEEEASEEEDYEEEEEHLAPVDFFAVPTVDLVPSAEDTEAFETDKSAPIPPSPKLRRAGISVTLPPPMTASIEARIAEYVVAHTPPSSPLTPLSSLLPQIPSPPSPPTYTSPTYVEAPLGYRAAEIRLRVASSLPLLSPLSPLRLTTTDHKEDVLEADAPPQKRLCLTSPTPRFEIGESPAAATARQPGSFVARRVYYSFMDTMDASIRAVKERVIASDDCATVRAEIEVLRRERITYEIEGEREWEREREIVVRLVRPWLASMVVELVFFIYVAKHHKMPPKRTAATTTPAPMIDAQIKALIAQGVADALAEIEANKTSRNGDDNHDSRTGSRRIERAARECTYSDFLKFGHNAAYRMPWKTLKKMMTAKYCPRGEIKKLEIELWNLKVKDEVKKYVGGLSDMIYGSVMASKPKTMQDAVQFATELMDQKIHSRAYRQAKNKRKLDETLRNNQNQQEPFKRHNVARDYTAKPGERKVYEGSKPLGVSLTMNVGFRAITRKTAQIEKQESEKSSWELEMAKTSLSGHIFGMETNPLRIDFLEYMPWKQRSSLRWPSRKLREIVQYRYVEHRGGVESEQWTTMQQILSSVYLFLIEDHWTWTLDGMGRFSVKSAHVAIDKIDEMLSTMVRLVLGSSVKYSAKIVFGGNVLVGMVACVVS</sequence>
<proteinExistence type="predicted"/>
<dbReference type="AlphaFoldDB" id="A0A6L2MSU6"/>